<evidence type="ECO:0000256" key="1">
    <source>
        <dbReference type="ARBA" id="ARBA00022741"/>
    </source>
</evidence>
<gene>
    <name evidence="4" type="ORF">GCM10022211_09040</name>
</gene>
<name>A0ABP7RQ46_9SPHN</name>
<comment type="caution">
    <text evidence="4">The sequence shown here is derived from an EMBL/GenBank/DDBJ whole genome shotgun (WGS) entry which is preliminary data.</text>
</comment>
<dbReference type="PANTHER" id="PTHR32309">
    <property type="entry name" value="TYROSINE-PROTEIN KINASE"/>
    <property type="match status" value="1"/>
</dbReference>
<keyword evidence="4" id="KW-0808">Transferase</keyword>
<evidence type="ECO:0000256" key="2">
    <source>
        <dbReference type="ARBA" id="ARBA00022840"/>
    </source>
</evidence>
<dbReference type="SUPFAM" id="SSF52540">
    <property type="entry name" value="P-loop containing nucleoside triphosphate hydrolases"/>
    <property type="match status" value="1"/>
</dbReference>
<evidence type="ECO:0000259" key="3">
    <source>
        <dbReference type="Pfam" id="PF01656"/>
    </source>
</evidence>
<protein>
    <submittedName>
        <fullName evidence="4">CpsD/CapB family tyrosine-protein kinase</fullName>
    </submittedName>
</protein>
<dbReference type="Gene3D" id="3.40.50.300">
    <property type="entry name" value="P-loop containing nucleotide triphosphate hydrolases"/>
    <property type="match status" value="1"/>
</dbReference>
<dbReference type="InterPro" id="IPR050445">
    <property type="entry name" value="Bact_polysacc_biosynth/exp"/>
</dbReference>
<dbReference type="InterPro" id="IPR002586">
    <property type="entry name" value="CobQ/CobB/MinD/ParA_Nub-bd_dom"/>
</dbReference>
<keyword evidence="5" id="KW-1185">Reference proteome</keyword>
<feature type="domain" description="CobQ/CobB/MinD/ParA nucleotide binding" evidence="3">
    <location>
        <begin position="79"/>
        <end position="248"/>
    </location>
</feature>
<evidence type="ECO:0000313" key="5">
    <source>
        <dbReference type="Proteomes" id="UP001501310"/>
    </source>
</evidence>
<keyword evidence="2" id="KW-0067">ATP-binding</keyword>
<keyword evidence="1" id="KW-0547">Nucleotide-binding</keyword>
<proteinExistence type="predicted"/>
<dbReference type="InterPro" id="IPR005702">
    <property type="entry name" value="Wzc-like_C"/>
</dbReference>
<evidence type="ECO:0000313" key="4">
    <source>
        <dbReference type="EMBL" id="GAA4000710.1"/>
    </source>
</evidence>
<dbReference type="InterPro" id="IPR027417">
    <property type="entry name" value="P-loop_NTPase"/>
</dbReference>
<dbReference type="RefSeq" id="WP_344708971.1">
    <property type="nucleotide sequence ID" value="NZ_BAAAZD010000001.1"/>
</dbReference>
<organism evidence="4 5">
    <name type="scientific">Sphingomonas humi</name>
    <dbReference type="NCBI Taxonomy" id="335630"/>
    <lineage>
        <taxon>Bacteria</taxon>
        <taxon>Pseudomonadati</taxon>
        <taxon>Pseudomonadota</taxon>
        <taxon>Alphaproteobacteria</taxon>
        <taxon>Sphingomonadales</taxon>
        <taxon>Sphingomonadaceae</taxon>
        <taxon>Sphingomonas</taxon>
    </lineage>
</organism>
<accession>A0ABP7RQ46</accession>
<dbReference type="Pfam" id="PF01656">
    <property type="entry name" value="CbiA"/>
    <property type="match status" value="1"/>
</dbReference>
<reference evidence="5" key="1">
    <citation type="journal article" date="2019" name="Int. J. Syst. Evol. Microbiol.">
        <title>The Global Catalogue of Microorganisms (GCM) 10K type strain sequencing project: providing services to taxonomists for standard genome sequencing and annotation.</title>
        <authorList>
            <consortium name="The Broad Institute Genomics Platform"/>
            <consortium name="The Broad Institute Genome Sequencing Center for Infectious Disease"/>
            <person name="Wu L."/>
            <person name="Ma J."/>
        </authorList>
    </citation>
    <scope>NUCLEOTIDE SEQUENCE [LARGE SCALE GENOMIC DNA]</scope>
    <source>
        <strain evidence="5">JCM 16603</strain>
    </source>
</reference>
<dbReference type="PANTHER" id="PTHR32309:SF13">
    <property type="entry name" value="FERRIC ENTEROBACTIN TRANSPORT PROTEIN FEPE"/>
    <property type="match status" value="1"/>
</dbReference>
<dbReference type="CDD" id="cd05387">
    <property type="entry name" value="BY-kinase"/>
    <property type="match status" value="1"/>
</dbReference>
<dbReference type="Proteomes" id="UP001501310">
    <property type="component" value="Unassembled WGS sequence"/>
</dbReference>
<keyword evidence="4" id="KW-0418">Kinase</keyword>
<dbReference type="EMBL" id="BAAAZD010000001">
    <property type="protein sequence ID" value="GAA4000710.1"/>
    <property type="molecule type" value="Genomic_DNA"/>
</dbReference>
<dbReference type="GO" id="GO:0016301">
    <property type="term" value="F:kinase activity"/>
    <property type="evidence" value="ECO:0007669"/>
    <property type="project" value="UniProtKB-KW"/>
</dbReference>
<sequence length="270" mass="29186">MHSSLNQMAGDAADRHPLPDATVADALDAPEPVGWAPERALAGGIYGFNSIDPRSRSFNLVRGRLLELKRARNMRLIGVVSATPNVGKSFVSANISASLSRDPQIRTFAVDLDLRRGSLSSQFGIVPDNGLNDYLANGGRFETYLLDGEALTIIPTRGGMVHSAELLASARARGMFQAMRRSNPDNVFICDLPPVFANDDAVATMAYLDAYVVVSEEGLTTEKEIKDSVETLGRQKLAGIILNKFKGGLVSDGYGVDSYYAVGYGEERRK</sequence>